<feature type="transmembrane region" description="Helical" evidence="11">
    <location>
        <begin position="653"/>
        <end position="674"/>
    </location>
</feature>
<keyword evidence="9 11" id="KW-1133">Transmembrane helix</keyword>
<dbReference type="EMBL" id="AZGO01000012">
    <property type="protein sequence ID" value="KRM37729.1"/>
    <property type="molecule type" value="Genomic_DNA"/>
</dbReference>
<keyword evidence="6" id="KW-0067">ATP-binding</keyword>
<dbReference type="GO" id="GO:0005524">
    <property type="term" value="F:ATP binding"/>
    <property type="evidence" value="ECO:0007669"/>
    <property type="project" value="UniProtKB-KW"/>
</dbReference>
<feature type="domain" description="Cation-transporting P-type ATPase C-terminal" evidence="13">
    <location>
        <begin position="650"/>
        <end position="820"/>
    </location>
</feature>
<evidence type="ECO:0000313" key="15">
    <source>
        <dbReference type="Proteomes" id="UP000051085"/>
    </source>
</evidence>
<evidence type="ECO:0000256" key="9">
    <source>
        <dbReference type="ARBA" id="ARBA00022989"/>
    </source>
</evidence>
<dbReference type="GO" id="GO:0030007">
    <property type="term" value="P:intracellular potassium ion homeostasis"/>
    <property type="evidence" value="ECO:0007669"/>
    <property type="project" value="TreeGrafter"/>
</dbReference>
<dbReference type="NCBIfam" id="TIGR01494">
    <property type="entry name" value="ATPase_P-type"/>
    <property type="match status" value="2"/>
</dbReference>
<dbReference type="InterPro" id="IPR023214">
    <property type="entry name" value="HAD_sf"/>
</dbReference>
<dbReference type="PROSITE" id="PS00154">
    <property type="entry name" value="ATPASE_E1_E2"/>
    <property type="match status" value="1"/>
</dbReference>
<dbReference type="InterPro" id="IPR006068">
    <property type="entry name" value="ATPase_P-typ_cation-transptr_C"/>
</dbReference>
<evidence type="ECO:0000256" key="2">
    <source>
        <dbReference type="ARBA" id="ARBA00005675"/>
    </source>
</evidence>
<sequence length="829" mass="90275">MIYILLVATALTIMIGHYTDAIVIAAVVVLNSLIGYFQETSAANALAKIKEMLAPRATVYRDNKRQDIDAADLVVGDVVFLEAGDNVPADLRIVSADNLRIEESALTGETNSVIKTDDALTDGSVPLADRVNMAYASTLVTSGSGIGVVVATAEATEIGKISQEVAHIKQKKTPLTLEIDHVGKVVSYITITASVIVFIVGFFLQIYSLPALALAVVAMLVGSIPEGLPATTSVILAFGVSKMAKKYQTIIKSMPAVETLGSVDVIATDKTGTLTKNEMTAIELWVGDHHYTVTGTGYAPDGQILSDGQPATLTDQLKLFVEAGYQANDTVLSHEDGKWHINGEPTDGAFLTLYHKAFGADYQSPYKAIDLLPFDSDYRYIAELTNDPQTGQQVIFVKGSPDKLFEMAAKEDPRFDLQKWEQRVNQWSKQGKRVIAVGYQPVAGENLVEVEHDHLYQGIHLLGLAALQDALREEVIAALKQMNRAGVSVKMITGDDPQTARAIGKQLGLTNGPIHAVTGAEWDALSKDQRGDVALNTQVFARTTPQNKLEIIEALQDKQQVTAMVGDGVNDAPALKRTDIGVAMGIKGTDVAKDAADMILGDDNFATMSAVIKEGRRIYDNIKKSILFLLPTSFSEGLVVAFCILTGQEVPLLPAQLLWITLIAAITIQFAFVFERADEGIMDRKPRPITQRLMNRHDLIQMGYVSALIAIFSLIGYVWFINSGSSIANATTMMINTIVISKVFYFFSIRTDQYGLGQIKTISGKAWGVIAILILFQLILTYVPFMQAAFHVSGISPLEWLAVIIISALIMLCTELDKLIRFQRQRSTK</sequence>
<comment type="subcellular location">
    <subcellularLocation>
        <location evidence="1">Endomembrane system</location>
        <topology evidence="1">Multi-pass membrane protein</topology>
    </subcellularLocation>
</comment>
<evidence type="ECO:0000256" key="1">
    <source>
        <dbReference type="ARBA" id="ARBA00004127"/>
    </source>
</evidence>
<keyword evidence="8" id="KW-1278">Translocase</keyword>
<gene>
    <name evidence="14" type="ORF">FD34_GL001006</name>
</gene>
<dbReference type="InterPro" id="IPR023299">
    <property type="entry name" value="ATPase_P-typ_cyto_dom_N"/>
</dbReference>
<keyword evidence="4 11" id="KW-0812">Transmembrane</keyword>
<dbReference type="Gene3D" id="1.20.1110.10">
    <property type="entry name" value="Calcium-transporting ATPase, transmembrane domain"/>
    <property type="match status" value="1"/>
</dbReference>
<comment type="similarity">
    <text evidence="2">Belongs to the cation transport ATPase (P-type) (TC 3.A.3) family. Type IIA subfamily.</text>
</comment>
<dbReference type="Proteomes" id="UP000051085">
    <property type="component" value="Unassembled WGS sequence"/>
</dbReference>
<dbReference type="InterPro" id="IPR018303">
    <property type="entry name" value="ATPase_P-typ_P_site"/>
</dbReference>
<dbReference type="FunFam" id="2.70.150.10:FF:000160">
    <property type="entry name" value="Sarcoplasmic/endoplasmic reticulum calcium ATPase 1"/>
    <property type="match status" value="1"/>
</dbReference>
<dbReference type="Pfam" id="PF00122">
    <property type="entry name" value="E1-E2_ATPase"/>
    <property type="match status" value="1"/>
</dbReference>
<evidence type="ECO:0000256" key="8">
    <source>
        <dbReference type="ARBA" id="ARBA00022967"/>
    </source>
</evidence>
<evidence type="ECO:0000259" key="13">
    <source>
        <dbReference type="Pfam" id="PF00689"/>
    </source>
</evidence>
<feature type="transmembrane region" description="Helical" evidence="11">
    <location>
        <begin position="185"/>
        <end position="207"/>
    </location>
</feature>
<dbReference type="GO" id="GO:1990573">
    <property type="term" value="P:potassium ion import across plasma membrane"/>
    <property type="evidence" value="ECO:0007669"/>
    <property type="project" value="TreeGrafter"/>
</dbReference>
<dbReference type="PANTHER" id="PTHR43294">
    <property type="entry name" value="SODIUM/POTASSIUM-TRANSPORTING ATPASE SUBUNIT ALPHA"/>
    <property type="match status" value="1"/>
</dbReference>
<dbReference type="InterPro" id="IPR044492">
    <property type="entry name" value="P_typ_ATPase_HD_dom"/>
</dbReference>
<evidence type="ECO:0000256" key="11">
    <source>
        <dbReference type="SAM" id="Phobius"/>
    </source>
</evidence>
<dbReference type="SFLD" id="SFLDG00002">
    <property type="entry name" value="C1.7:_P-type_atpase_like"/>
    <property type="match status" value="1"/>
</dbReference>
<feature type="transmembrane region" description="Helical" evidence="11">
    <location>
        <begin position="213"/>
        <end position="238"/>
    </location>
</feature>
<dbReference type="GO" id="GO:0005886">
    <property type="term" value="C:plasma membrane"/>
    <property type="evidence" value="ECO:0007669"/>
    <property type="project" value="TreeGrafter"/>
</dbReference>
<feature type="transmembrane region" description="Helical" evidence="11">
    <location>
        <begin position="727"/>
        <end position="747"/>
    </location>
</feature>
<feature type="transmembrane region" description="Helical" evidence="11">
    <location>
        <begin position="6"/>
        <end position="30"/>
    </location>
</feature>
<comment type="caution">
    <text evidence="14">The sequence shown here is derived from an EMBL/GenBank/DDBJ whole genome shotgun (WGS) entry which is preliminary data.</text>
</comment>
<feature type="domain" description="P-type ATPase A" evidence="12">
    <location>
        <begin position="51"/>
        <end position="165"/>
    </location>
</feature>
<dbReference type="GO" id="GO:0012505">
    <property type="term" value="C:endomembrane system"/>
    <property type="evidence" value="ECO:0007669"/>
    <property type="project" value="UniProtKB-SubCell"/>
</dbReference>
<dbReference type="Gene3D" id="2.70.150.10">
    <property type="entry name" value="Calcium-transporting ATPase, cytoplasmic transduction domain A"/>
    <property type="match status" value="1"/>
</dbReference>
<feature type="transmembrane region" description="Helical" evidence="11">
    <location>
        <begin position="800"/>
        <end position="820"/>
    </location>
</feature>
<dbReference type="GO" id="GO:0016887">
    <property type="term" value="F:ATP hydrolysis activity"/>
    <property type="evidence" value="ECO:0007669"/>
    <property type="project" value="InterPro"/>
</dbReference>
<dbReference type="InterPro" id="IPR008250">
    <property type="entry name" value="ATPase_P-typ_transduc_dom_A_sf"/>
</dbReference>
<dbReference type="SFLD" id="SFLDF00027">
    <property type="entry name" value="p-type_atpase"/>
    <property type="match status" value="1"/>
</dbReference>
<accession>A0A922PW26</accession>
<evidence type="ECO:0000256" key="4">
    <source>
        <dbReference type="ARBA" id="ARBA00022692"/>
    </source>
</evidence>
<dbReference type="SUPFAM" id="SSF81660">
    <property type="entry name" value="Metal cation-transporting ATPase, ATP-binding domain N"/>
    <property type="match status" value="1"/>
</dbReference>
<dbReference type="SUPFAM" id="SSF81665">
    <property type="entry name" value="Calcium ATPase, transmembrane domain M"/>
    <property type="match status" value="1"/>
</dbReference>
<name>A0A922PW26_9LACO</name>
<dbReference type="Gene3D" id="3.40.50.1000">
    <property type="entry name" value="HAD superfamily/HAD-like"/>
    <property type="match status" value="1"/>
</dbReference>
<evidence type="ECO:0000256" key="6">
    <source>
        <dbReference type="ARBA" id="ARBA00022840"/>
    </source>
</evidence>
<dbReference type="GO" id="GO:0005391">
    <property type="term" value="F:P-type sodium:potassium-exchanging transporter activity"/>
    <property type="evidence" value="ECO:0007669"/>
    <property type="project" value="TreeGrafter"/>
</dbReference>
<feature type="transmembrane region" description="Helical" evidence="11">
    <location>
        <begin position="767"/>
        <end position="788"/>
    </location>
</feature>
<keyword evidence="3" id="KW-0597">Phosphoprotein</keyword>
<dbReference type="SUPFAM" id="SSF81653">
    <property type="entry name" value="Calcium ATPase, transduction domain A"/>
    <property type="match status" value="1"/>
</dbReference>
<organism evidence="14 15">
    <name type="scientific">Limosilactobacillus pontis DSM 8475</name>
    <dbReference type="NCBI Taxonomy" id="1423794"/>
    <lineage>
        <taxon>Bacteria</taxon>
        <taxon>Bacillati</taxon>
        <taxon>Bacillota</taxon>
        <taxon>Bacilli</taxon>
        <taxon>Lactobacillales</taxon>
        <taxon>Lactobacillaceae</taxon>
        <taxon>Limosilactobacillus</taxon>
    </lineage>
</organism>
<keyword evidence="7" id="KW-0460">Magnesium</keyword>
<reference evidence="14 15" key="1">
    <citation type="journal article" date="2015" name="Genome Announc.">
        <title>Expanding the biotechnology potential of lactobacilli through comparative genomics of 213 strains and associated genera.</title>
        <authorList>
            <person name="Sun Z."/>
            <person name="Harris H.M."/>
            <person name="McCann A."/>
            <person name="Guo C."/>
            <person name="Argimon S."/>
            <person name="Zhang W."/>
            <person name="Yang X."/>
            <person name="Jeffery I.B."/>
            <person name="Cooney J.C."/>
            <person name="Kagawa T.F."/>
            <person name="Liu W."/>
            <person name="Song Y."/>
            <person name="Salvetti E."/>
            <person name="Wrobel A."/>
            <person name="Rasinkangas P."/>
            <person name="Parkhill J."/>
            <person name="Rea M.C."/>
            <person name="O'Sullivan O."/>
            <person name="Ritari J."/>
            <person name="Douillard F.P."/>
            <person name="Paul Ross R."/>
            <person name="Yang R."/>
            <person name="Briner A.E."/>
            <person name="Felis G.E."/>
            <person name="de Vos W.M."/>
            <person name="Barrangou R."/>
            <person name="Klaenhammer T.R."/>
            <person name="Caufield P.W."/>
            <person name="Cui Y."/>
            <person name="Zhang H."/>
            <person name="O'Toole P.W."/>
        </authorList>
    </citation>
    <scope>NUCLEOTIDE SEQUENCE [LARGE SCALE GENOMIC DNA]</scope>
    <source>
        <strain evidence="14 15">DSM 8475</strain>
    </source>
</reference>
<dbReference type="AlphaFoldDB" id="A0A922PW26"/>
<dbReference type="GO" id="GO:0006883">
    <property type="term" value="P:intracellular sodium ion homeostasis"/>
    <property type="evidence" value="ECO:0007669"/>
    <property type="project" value="TreeGrafter"/>
</dbReference>
<evidence type="ECO:0000259" key="12">
    <source>
        <dbReference type="Pfam" id="PF00122"/>
    </source>
</evidence>
<dbReference type="PRINTS" id="PR00120">
    <property type="entry name" value="HATPASE"/>
</dbReference>
<dbReference type="Pfam" id="PF00702">
    <property type="entry name" value="Hydrolase"/>
    <property type="match status" value="1"/>
</dbReference>
<evidence type="ECO:0000256" key="7">
    <source>
        <dbReference type="ARBA" id="ARBA00022842"/>
    </source>
</evidence>
<dbReference type="SUPFAM" id="SSF56784">
    <property type="entry name" value="HAD-like"/>
    <property type="match status" value="1"/>
</dbReference>
<evidence type="ECO:0000256" key="10">
    <source>
        <dbReference type="ARBA" id="ARBA00023136"/>
    </source>
</evidence>
<dbReference type="GO" id="GO:0036376">
    <property type="term" value="P:sodium ion export across plasma membrane"/>
    <property type="evidence" value="ECO:0007669"/>
    <property type="project" value="TreeGrafter"/>
</dbReference>
<evidence type="ECO:0000256" key="5">
    <source>
        <dbReference type="ARBA" id="ARBA00022741"/>
    </source>
</evidence>
<evidence type="ECO:0000313" key="14">
    <source>
        <dbReference type="EMBL" id="KRM37729.1"/>
    </source>
</evidence>
<dbReference type="InterPro" id="IPR036412">
    <property type="entry name" value="HAD-like_sf"/>
</dbReference>
<proteinExistence type="inferred from homology"/>
<protein>
    <submittedName>
        <fullName evidence="14">Calcium-transporting ATPase</fullName>
    </submittedName>
</protein>
<dbReference type="PRINTS" id="PR00119">
    <property type="entry name" value="CATATPASE"/>
</dbReference>
<feature type="transmembrane region" description="Helical" evidence="11">
    <location>
        <begin position="702"/>
        <end position="721"/>
    </location>
</feature>
<dbReference type="SFLD" id="SFLDS00003">
    <property type="entry name" value="Haloacid_Dehalogenase"/>
    <property type="match status" value="1"/>
</dbReference>
<dbReference type="Pfam" id="PF00689">
    <property type="entry name" value="Cation_ATPase_C"/>
    <property type="match status" value="1"/>
</dbReference>
<dbReference type="PANTHER" id="PTHR43294:SF20">
    <property type="entry name" value="P-TYPE ATPASE"/>
    <property type="match status" value="1"/>
</dbReference>
<dbReference type="InterPro" id="IPR001757">
    <property type="entry name" value="P_typ_ATPase"/>
</dbReference>
<keyword evidence="5" id="KW-0547">Nucleotide-binding</keyword>
<dbReference type="InterPro" id="IPR050510">
    <property type="entry name" value="Cation_transp_ATPase_P-type"/>
</dbReference>
<dbReference type="Gene3D" id="3.40.1110.10">
    <property type="entry name" value="Calcium-transporting ATPase, cytoplasmic domain N"/>
    <property type="match status" value="1"/>
</dbReference>
<evidence type="ECO:0000256" key="3">
    <source>
        <dbReference type="ARBA" id="ARBA00022553"/>
    </source>
</evidence>
<dbReference type="InterPro" id="IPR023298">
    <property type="entry name" value="ATPase_P-typ_TM_dom_sf"/>
</dbReference>
<dbReference type="GO" id="GO:1902600">
    <property type="term" value="P:proton transmembrane transport"/>
    <property type="evidence" value="ECO:0007669"/>
    <property type="project" value="TreeGrafter"/>
</dbReference>
<feature type="transmembrane region" description="Helical" evidence="11">
    <location>
        <begin position="626"/>
        <end position="647"/>
    </location>
</feature>
<dbReference type="InterPro" id="IPR059000">
    <property type="entry name" value="ATPase_P-type_domA"/>
</dbReference>
<keyword evidence="10 11" id="KW-0472">Membrane</keyword>